<sequence length="410" mass="42825">MTQHSTVIAGAGQAGYQTAASLRQEGYDGRIVLIGDEPGLPYQRPPLSKAYMLGKTDRAGLQFKPEKFFSDNAIDLIHDSVAAIDRSARQVTLAGGGRHGYDHLVIATGARNRPLPVPGADLEGVMGLRTLADADALALRLNDAEDVVVIGAGFIGLEFAAVAAALGKRVQVIELAPRVMGRAVSVDMSGFFAAAHAGWGVTLLPNTGIRAIEGAGGKVAGIELSDGRRLPAQLVVFGIGVMPNAEIALTSGLPTPNGVEVDATLATSDPAVSAIGDVACFPCAAAGGRCLRLESVQNAADQGRALAARLMGKSAPYAAVPWFWSDQGDLKLQMVGLSDGHDRVIRLGDPATRSFTNLLYRGDDLIALESVNRAGDFMVGRKLFAGRARPGPAEAASEGFDLRAWEAAHR</sequence>
<evidence type="ECO:0000259" key="6">
    <source>
        <dbReference type="Pfam" id="PF14759"/>
    </source>
</evidence>
<feature type="domain" description="FAD/NAD(P)-binding" evidence="5">
    <location>
        <begin position="5"/>
        <end position="303"/>
    </location>
</feature>
<dbReference type="EMBL" id="JAVKPH010000001">
    <property type="protein sequence ID" value="MDR5651229.1"/>
    <property type="molecule type" value="Genomic_DNA"/>
</dbReference>
<dbReference type="PRINTS" id="PR00368">
    <property type="entry name" value="FADPNR"/>
</dbReference>
<dbReference type="RefSeq" id="WP_310455308.1">
    <property type="nucleotide sequence ID" value="NZ_JAVKPH010000001.1"/>
</dbReference>
<dbReference type="PANTHER" id="PTHR43557:SF2">
    <property type="entry name" value="RIESKE DOMAIN-CONTAINING PROTEIN-RELATED"/>
    <property type="match status" value="1"/>
</dbReference>
<evidence type="ECO:0000256" key="4">
    <source>
        <dbReference type="ARBA" id="ARBA00023002"/>
    </source>
</evidence>
<name>A0ABU1F2Y4_9RHOB</name>
<dbReference type="Proteomes" id="UP001247754">
    <property type="component" value="Unassembled WGS sequence"/>
</dbReference>
<evidence type="ECO:0000313" key="8">
    <source>
        <dbReference type="Proteomes" id="UP001247754"/>
    </source>
</evidence>
<dbReference type="PRINTS" id="PR00411">
    <property type="entry name" value="PNDRDTASEI"/>
</dbReference>
<dbReference type="PANTHER" id="PTHR43557">
    <property type="entry name" value="APOPTOSIS-INDUCING FACTOR 1"/>
    <property type="match status" value="1"/>
</dbReference>
<evidence type="ECO:0000256" key="2">
    <source>
        <dbReference type="ARBA" id="ARBA00022630"/>
    </source>
</evidence>
<reference evidence="7 8" key="1">
    <citation type="submission" date="2023-09" db="EMBL/GenBank/DDBJ databases">
        <title>Xinfangfangia sedmenti sp. nov., isolated the sedment.</title>
        <authorList>
            <person name="Xu L."/>
        </authorList>
    </citation>
    <scope>NUCLEOTIDE SEQUENCE [LARGE SCALE GENOMIC DNA]</scope>
    <source>
        <strain evidence="7 8">LG-4</strain>
    </source>
</reference>
<dbReference type="SUPFAM" id="SSF51905">
    <property type="entry name" value="FAD/NAD(P)-binding domain"/>
    <property type="match status" value="2"/>
</dbReference>
<dbReference type="Gene3D" id="3.30.390.30">
    <property type="match status" value="1"/>
</dbReference>
<keyword evidence="8" id="KW-1185">Reference proteome</keyword>
<dbReference type="Gene3D" id="3.50.50.60">
    <property type="entry name" value="FAD/NAD(P)-binding domain"/>
    <property type="match status" value="2"/>
</dbReference>
<dbReference type="SUPFAM" id="SSF55424">
    <property type="entry name" value="FAD/NAD-linked reductases, dimerisation (C-terminal) domain"/>
    <property type="match status" value="1"/>
</dbReference>
<evidence type="ECO:0000259" key="5">
    <source>
        <dbReference type="Pfam" id="PF07992"/>
    </source>
</evidence>
<evidence type="ECO:0000313" key="7">
    <source>
        <dbReference type="EMBL" id="MDR5651229.1"/>
    </source>
</evidence>
<organism evidence="7 8">
    <name type="scientific">Ruixingdingia sedimenti</name>
    <dbReference type="NCBI Taxonomy" id="3073604"/>
    <lineage>
        <taxon>Bacteria</taxon>
        <taxon>Pseudomonadati</taxon>
        <taxon>Pseudomonadota</taxon>
        <taxon>Alphaproteobacteria</taxon>
        <taxon>Rhodobacterales</taxon>
        <taxon>Paracoccaceae</taxon>
        <taxon>Ruixingdingia</taxon>
    </lineage>
</organism>
<dbReference type="Pfam" id="PF14759">
    <property type="entry name" value="Reductase_C"/>
    <property type="match status" value="1"/>
</dbReference>
<proteinExistence type="predicted"/>
<dbReference type="InterPro" id="IPR036188">
    <property type="entry name" value="FAD/NAD-bd_sf"/>
</dbReference>
<evidence type="ECO:0000256" key="1">
    <source>
        <dbReference type="ARBA" id="ARBA00001974"/>
    </source>
</evidence>
<dbReference type="Pfam" id="PF07992">
    <property type="entry name" value="Pyr_redox_2"/>
    <property type="match status" value="1"/>
</dbReference>
<gene>
    <name evidence="7" type="ORF">RGD00_01305</name>
</gene>
<keyword evidence="4" id="KW-0560">Oxidoreductase</keyword>
<comment type="caution">
    <text evidence="7">The sequence shown here is derived from an EMBL/GenBank/DDBJ whole genome shotgun (WGS) entry which is preliminary data.</text>
</comment>
<feature type="domain" description="Reductase C-terminal" evidence="6">
    <location>
        <begin position="322"/>
        <end position="404"/>
    </location>
</feature>
<keyword evidence="2" id="KW-0285">Flavoprotein</keyword>
<protein>
    <submittedName>
        <fullName evidence="7">FAD-dependent oxidoreductase</fullName>
    </submittedName>
</protein>
<accession>A0ABU1F2Y4</accession>
<dbReference type="InterPro" id="IPR016156">
    <property type="entry name" value="FAD/NAD-linked_Rdtase_dimer_sf"/>
</dbReference>
<dbReference type="InterPro" id="IPR023753">
    <property type="entry name" value="FAD/NAD-binding_dom"/>
</dbReference>
<keyword evidence="3" id="KW-0274">FAD</keyword>
<comment type="cofactor">
    <cofactor evidence="1">
        <name>FAD</name>
        <dbReference type="ChEBI" id="CHEBI:57692"/>
    </cofactor>
</comment>
<evidence type="ECO:0000256" key="3">
    <source>
        <dbReference type="ARBA" id="ARBA00022827"/>
    </source>
</evidence>
<dbReference type="InterPro" id="IPR050446">
    <property type="entry name" value="FAD-oxidoreductase/Apoptosis"/>
</dbReference>
<dbReference type="InterPro" id="IPR028202">
    <property type="entry name" value="Reductase_C"/>
</dbReference>